<evidence type="ECO:0000313" key="2">
    <source>
        <dbReference type="EMBL" id="KIG13985.1"/>
    </source>
</evidence>
<dbReference type="InterPro" id="IPR006148">
    <property type="entry name" value="Glc/Gal-6P_isomerase"/>
</dbReference>
<evidence type="ECO:0000313" key="3">
    <source>
        <dbReference type="Proteomes" id="UP000031599"/>
    </source>
</evidence>
<name>A0A0C2CWJ0_9BACT</name>
<dbReference type="Proteomes" id="UP000031599">
    <property type="component" value="Unassembled WGS sequence"/>
</dbReference>
<dbReference type="InterPro" id="IPR037171">
    <property type="entry name" value="NagB/RpiA_transferase-like"/>
</dbReference>
<dbReference type="SUPFAM" id="SSF100950">
    <property type="entry name" value="NagB/RpiA/CoA transferase-like"/>
    <property type="match status" value="1"/>
</dbReference>
<reference evidence="2 3" key="1">
    <citation type="submission" date="2014-12" db="EMBL/GenBank/DDBJ databases">
        <title>Genome assembly of Enhygromyxa salina DSM 15201.</title>
        <authorList>
            <person name="Sharma G."/>
            <person name="Subramanian S."/>
        </authorList>
    </citation>
    <scope>NUCLEOTIDE SEQUENCE [LARGE SCALE GENOMIC DNA]</scope>
    <source>
        <strain evidence="2 3">DSM 15201</strain>
    </source>
</reference>
<dbReference type="PANTHER" id="PTHR11054">
    <property type="entry name" value="6-PHOSPHOGLUCONOLACTONASE"/>
    <property type="match status" value="1"/>
</dbReference>
<dbReference type="GO" id="GO:0005975">
    <property type="term" value="P:carbohydrate metabolic process"/>
    <property type="evidence" value="ECO:0007669"/>
    <property type="project" value="InterPro"/>
</dbReference>
<feature type="domain" description="Glucosamine/galactosamine-6-phosphate isomerase" evidence="1">
    <location>
        <begin position="3"/>
        <end position="194"/>
    </location>
</feature>
<accession>A0A0C2CWJ0</accession>
<gene>
    <name evidence="2" type="ORF">DB30_07401</name>
</gene>
<comment type="caution">
    <text evidence="2">The sequence shown here is derived from an EMBL/GenBank/DDBJ whole genome shotgun (WGS) entry which is preliminary data.</text>
</comment>
<dbReference type="PANTHER" id="PTHR11054:SF0">
    <property type="entry name" value="6-PHOSPHOGLUCONOLACTONASE"/>
    <property type="match status" value="1"/>
</dbReference>
<dbReference type="InterPro" id="IPR039104">
    <property type="entry name" value="6PGL"/>
</dbReference>
<protein>
    <submittedName>
        <fullName evidence="2">6-phosphogluconolactonase</fullName>
    </submittedName>
</protein>
<evidence type="ECO:0000259" key="1">
    <source>
        <dbReference type="Pfam" id="PF01182"/>
    </source>
</evidence>
<dbReference type="EMBL" id="JMCC02000083">
    <property type="protein sequence ID" value="KIG13985.1"/>
    <property type="molecule type" value="Genomic_DNA"/>
</dbReference>
<dbReference type="Pfam" id="PF01182">
    <property type="entry name" value="Glucosamine_iso"/>
    <property type="match status" value="1"/>
</dbReference>
<organism evidence="2 3">
    <name type="scientific">Enhygromyxa salina</name>
    <dbReference type="NCBI Taxonomy" id="215803"/>
    <lineage>
        <taxon>Bacteria</taxon>
        <taxon>Pseudomonadati</taxon>
        <taxon>Myxococcota</taxon>
        <taxon>Polyangia</taxon>
        <taxon>Nannocystales</taxon>
        <taxon>Nannocystaceae</taxon>
        <taxon>Enhygromyxa</taxon>
    </lineage>
</organism>
<dbReference type="Gene3D" id="3.40.50.1360">
    <property type="match status" value="1"/>
</dbReference>
<proteinExistence type="predicted"/>
<dbReference type="AlphaFoldDB" id="A0A0C2CWJ0"/>
<sequence>MRDAIEAAVATRGTAFVALSGGNTPWPAYEALSHNELAWDRVVIIPTDDRLVPFGDPLSNVTATTKIFEPLGARVQPLTDATGSGPIADQRLRSLPWPLDFVLLGVGGDGHTASIFPGKDFAAAVDPHNPARALGVTPDPLPPEAPVARVSLTLAAIAAARAVAVAATGSNKRTVIERAIEEGSNSGFPVGRVLAAIPTPVRVYWAPQ</sequence>